<protein>
    <submittedName>
        <fullName evidence="1">Uncharacterized protein</fullName>
    </submittedName>
</protein>
<evidence type="ECO:0000313" key="1">
    <source>
        <dbReference type="EMBL" id="OXA78658.1"/>
    </source>
</evidence>
<organism evidence="1 2">
    <name type="scientific">Flavobacterium frigidimaris</name>
    <dbReference type="NCBI Taxonomy" id="262320"/>
    <lineage>
        <taxon>Bacteria</taxon>
        <taxon>Pseudomonadati</taxon>
        <taxon>Bacteroidota</taxon>
        <taxon>Flavobacteriia</taxon>
        <taxon>Flavobacteriales</taxon>
        <taxon>Flavobacteriaceae</taxon>
        <taxon>Flavobacterium</taxon>
    </lineage>
</organism>
<dbReference type="EMBL" id="MUGV01000020">
    <property type="protein sequence ID" value="OXA78658.1"/>
    <property type="molecule type" value="Genomic_DNA"/>
</dbReference>
<keyword evidence="2" id="KW-1185">Reference proteome</keyword>
<dbReference type="RefSeq" id="WP_074662127.1">
    <property type="nucleotide sequence ID" value="NZ_MUGV01000020.1"/>
</dbReference>
<dbReference type="Proteomes" id="UP000198382">
    <property type="component" value="Unassembled WGS sequence"/>
</dbReference>
<gene>
    <name evidence="1" type="ORF">B0A65_13080</name>
</gene>
<name>A0ABX4BPJ3_FLAFR</name>
<proteinExistence type="predicted"/>
<comment type="caution">
    <text evidence="1">The sequence shown here is derived from an EMBL/GenBank/DDBJ whole genome shotgun (WGS) entry which is preliminary data.</text>
</comment>
<reference evidence="1 2" key="1">
    <citation type="submission" date="2016-11" db="EMBL/GenBank/DDBJ databases">
        <title>Whole genomes of Flavobacteriaceae.</title>
        <authorList>
            <person name="Stine C."/>
            <person name="Li C."/>
            <person name="Tadesse D."/>
        </authorList>
    </citation>
    <scope>NUCLEOTIDE SEQUENCE [LARGE SCALE GENOMIC DNA]</scope>
    <source>
        <strain evidence="1 2">DSM 15937</strain>
    </source>
</reference>
<sequence>MIPKVTGFAGDLFVPSKQYLKLTGGYSDRPELKVLATIADLFLVHDNVSIRADAWTLQELYGCFTKNEMAEMLENKRISFYLPLYQNGYKQDWLNHIEKHFSKFPKHVLKEDISGKIIAKQISDNLLQPTVTDNEFSIFENEIKDLFYNHGIQRDSFFSMDVQIGFNQAIDKIRELWNCGLLSTTFDEEVLYYLDVCDKASFLRESKLSTPVLNSGSGKMIDKLHSYKNCPSLINVLMASSDPTKKMIDIVNSHEASDLRKWLQENIEKDVDVRDAYETTLSKLPSKNEWIDWLRFGGVSVVTTIMGTMLTSDPTLGFLIGTAGGAIDKIYGSSAIDETMEQYNPEAWFGFMKNQAT</sequence>
<evidence type="ECO:0000313" key="2">
    <source>
        <dbReference type="Proteomes" id="UP000198382"/>
    </source>
</evidence>
<accession>A0ABX4BPJ3</accession>